<organism evidence="3 4">
    <name type="scientific">Stieleria maiorica</name>
    <dbReference type="NCBI Taxonomy" id="2795974"/>
    <lineage>
        <taxon>Bacteria</taxon>
        <taxon>Pseudomonadati</taxon>
        <taxon>Planctomycetota</taxon>
        <taxon>Planctomycetia</taxon>
        <taxon>Pirellulales</taxon>
        <taxon>Pirellulaceae</taxon>
        <taxon>Stieleria</taxon>
    </lineage>
</organism>
<accession>A0A5B9MA11</accession>
<keyword evidence="2" id="KW-0812">Transmembrane</keyword>
<evidence type="ECO:0000313" key="4">
    <source>
        <dbReference type="Proteomes" id="UP000321353"/>
    </source>
</evidence>
<feature type="transmembrane region" description="Helical" evidence="2">
    <location>
        <begin position="1094"/>
        <end position="1110"/>
    </location>
</feature>
<proteinExistence type="predicted"/>
<feature type="transmembrane region" description="Helical" evidence="2">
    <location>
        <begin position="1068"/>
        <end position="1087"/>
    </location>
</feature>
<evidence type="ECO:0000256" key="1">
    <source>
        <dbReference type="SAM" id="MobiDB-lite"/>
    </source>
</evidence>
<keyword evidence="4" id="KW-1185">Reference proteome</keyword>
<feature type="transmembrane region" description="Helical" evidence="2">
    <location>
        <begin position="1116"/>
        <end position="1134"/>
    </location>
</feature>
<feature type="compositionally biased region" description="Polar residues" evidence="1">
    <location>
        <begin position="1149"/>
        <end position="1162"/>
    </location>
</feature>
<dbReference type="KEGG" id="smam:Mal15_09300"/>
<dbReference type="EMBL" id="CP036264">
    <property type="protein sequence ID" value="QEF96900.1"/>
    <property type="molecule type" value="Genomic_DNA"/>
</dbReference>
<dbReference type="Proteomes" id="UP000321353">
    <property type="component" value="Chromosome"/>
</dbReference>
<protein>
    <submittedName>
        <fullName evidence="3">Uncharacterized protein</fullName>
    </submittedName>
</protein>
<feature type="region of interest" description="Disordered" evidence="1">
    <location>
        <begin position="1149"/>
        <end position="1193"/>
    </location>
</feature>
<evidence type="ECO:0000256" key="2">
    <source>
        <dbReference type="SAM" id="Phobius"/>
    </source>
</evidence>
<name>A0A5B9MA11_9BACT</name>
<sequence>MYRTDSATNLFSAALMSAGSIAASVVRCVGVIVCFTSVCLVGGVPSHAQPPGTYPPAEILRPSPTPAESGKLPIKGMMFLDVSENAIYAPGMKYERYLELERGGTNQTRRYVFDTVKIDGRVDGNRAELSVEVRVAVDATADETIEIPLAMENFHRLGPVEFFSGAENGNKLAVAVDQDSGDYELLASVAKETIVGFRMQMSARVETDVVHALDFRLPPSATEINLVSDSRDVVGVIPNRDDEVLETSADEAGRSQFKVISSGGRFTLQWGTMDRPVSVPLLEATSGISMQWNSPQDPLLQNVKMTVRDSRGPISSFKLRIPPGASLRDDPKLITSGQFGQQVELSKPDAGDAELFQVTIPKFERRQSIVLEFRLEIPSDSPTAKNPLALQVPVVAEALRNQGTINITTGADYRLRWHQRSYVKNTTPAAEDETAVDQRSYSFQFIRGEFTLPIWLDATKREFRVSSECDIELRDNSANLSMEIESIGNGNRSQLLSVDLADWQAPRIENARTGAPLPWYESDNLIEIEVNYTGMEESIPVLIKARRGLSEASADQADRRVELPVPRIVGSGDRRDPITIQEAIVRLSGKGRRSFVVDLERSSHLERSADAESAALERVGNGERATADPSRIGDTTRVFAVMPPESAARIVGQLVERPPRISLEHTANVKLIGDQLVTTVTWLIETPVDLEGRLRIAIPEPTPGVAADAASNVASSQGSGADDEGETSGATDGQNDSAMKQWSVEVNDRAAQLQAVTSDALADQQQATGTNTAGQASQSLQYDLVSDALADGNMEVRFIHSESVTFNPDAAEKLVEIGLPYPIVQDITLRGKIELELLGGESHDITPAEKSLTDQLVFRTLPTKTVPLRISPRAPAKSELLTGKIVVRTAISEISQHDQVIASLEGTGEFELDLEYADQTEIQVTLNGEPAAYKMVGERLVVRVPSDMQQHLIDVRLWIDRTGGGLFQSIRPLAHVGPGTGQLFWQLTVPSDCHLVWATPSVGREMQWGFDRWRLIRSPLMTETTLINRVATAQPEAIDLSPMPTGNRYLFSSMDDRSFRSMVGTRTILWMIVAGAIVFVAAVLTYIPATRNPFSAVVAIVCFAGLLAVAPDAAILVGQVTMLSLVLVIVMLAIRNLVLPTPSRVLTSTRETRLDSSSQSRRQPPDYRPPSSIAVTHSIGPEDVSKSADEVAS</sequence>
<reference evidence="3 4" key="1">
    <citation type="submission" date="2019-02" db="EMBL/GenBank/DDBJ databases">
        <title>Planctomycetal bacteria perform biofilm scaping via a novel small molecule.</title>
        <authorList>
            <person name="Jeske O."/>
            <person name="Boedeker C."/>
            <person name="Wiegand S."/>
            <person name="Breitling P."/>
            <person name="Kallscheuer N."/>
            <person name="Jogler M."/>
            <person name="Rohde M."/>
            <person name="Petersen J."/>
            <person name="Medema M.H."/>
            <person name="Surup F."/>
            <person name="Jogler C."/>
        </authorList>
    </citation>
    <scope>NUCLEOTIDE SEQUENCE [LARGE SCALE GENOMIC DNA]</scope>
    <source>
        <strain evidence="3 4">Mal15</strain>
    </source>
</reference>
<keyword evidence="2" id="KW-0472">Membrane</keyword>
<feature type="compositionally biased region" description="Low complexity" evidence="1">
    <location>
        <begin position="705"/>
        <end position="716"/>
    </location>
</feature>
<dbReference type="AlphaFoldDB" id="A0A5B9MA11"/>
<feature type="compositionally biased region" description="Basic and acidic residues" evidence="1">
    <location>
        <begin position="1183"/>
        <end position="1193"/>
    </location>
</feature>
<feature type="region of interest" description="Disordered" evidence="1">
    <location>
        <begin position="705"/>
        <end position="736"/>
    </location>
</feature>
<keyword evidence="2" id="KW-1133">Transmembrane helix</keyword>
<gene>
    <name evidence="3" type="ORF">Mal15_09300</name>
</gene>
<evidence type="ECO:0000313" key="3">
    <source>
        <dbReference type="EMBL" id="QEF96900.1"/>
    </source>
</evidence>